<accession>A0ABQ6W125</accession>
<dbReference type="SUPFAM" id="SSF55347">
    <property type="entry name" value="Glyceraldehyde-3-phosphate dehydrogenase-like, C-terminal domain"/>
    <property type="match status" value="1"/>
</dbReference>
<sequence length="358" mass="37821">MIGGAPGAFMGDVHRRALALSGQFSLVAGCLSRHPQQALAAGRALGLAPERTYADWAQMARAEAARPDGIALAIIVTPNDTHLPVAAAFLAAGIPVLCEKPLALTLEQAQHFASRFTAKANDMVMAYTYSGYAMVREARRLVQAGALGAIRNIQVEYLQDWLGNADSNGGWRLDPQTGGAGGCLGDIGTHAFHLAEFVSGLQCQSLSARVSRLVPGRAVPDDAQLQLRFSHAAIGSLWVSQVATGCGNGLRLRLYGEKAGLEWKQEQPDTLALSTMDGRTTHTARGGSAVLTPSFLPRGHPEGYLEAFARLYSDTARLLGGLDAPLLPRLAAGVRGLGFVEAALQSGARDGAWTMLRT</sequence>
<dbReference type="PANTHER" id="PTHR43708:SF3">
    <property type="entry name" value="OXIDOREDUCTASE"/>
    <property type="match status" value="1"/>
</dbReference>
<evidence type="ECO:0000259" key="1">
    <source>
        <dbReference type="Pfam" id="PF01408"/>
    </source>
</evidence>
<protein>
    <submittedName>
        <fullName evidence="3">Gfo/Idh/MocA family oxidoreductase</fullName>
    </submittedName>
</protein>
<keyword evidence="4" id="KW-1185">Reference proteome</keyword>
<dbReference type="EMBL" id="QYAZ01000001">
    <property type="protein sequence ID" value="KAB8125113.1"/>
    <property type="molecule type" value="Genomic_DNA"/>
</dbReference>
<reference evidence="3 4" key="1">
    <citation type="submission" date="2018-09" db="EMBL/GenBank/DDBJ databases">
        <title>Genome sequence and characterization of the bcs clusters for the production of nanocellulose from the low pH resistant strain Komagataeibacter medellinensis ID13488.</title>
        <authorList>
            <person name="Hernandez-Arriaga A.M."/>
            <person name="Del Cerro C."/>
            <person name="Urbina L."/>
            <person name="Eceiza A."/>
            <person name="Retegi A."/>
            <person name="Prieto M.A."/>
        </authorList>
    </citation>
    <scope>NUCLEOTIDE SEQUENCE [LARGE SCALE GENOMIC DNA]</scope>
    <source>
        <strain evidence="3 4">ID13488</strain>
    </source>
</reference>
<dbReference type="Pfam" id="PF22725">
    <property type="entry name" value="GFO_IDH_MocA_C3"/>
    <property type="match status" value="1"/>
</dbReference>
<dbReference type="SUPFAM" id="SSF51735">
    <property type="entry name" value="NAD(P)-binding Rossmann-fold domains"/>
    <property type="match status" value="1"/>
</dbReference>
<dbReference type="Proteomes" id="UP000427842">
    <property type="component" value="Unassembled WGS sequence"/>
</dbReference>
<dbReference type="PANTHER" id="PTHR43708">
    <property type="entry name" value="CONSERVED EXPRESSED OXIDOREDUCTASE (EUROFUNG)"/>
    <property type="match status" value="1"/>
</dbReference>
<dbReference type="InterPro" id="IPR055170">
    <property type="entry name" value="GFO_IDH_MocA-like_dom"/>
</dbReference>
<feature type="domain" description="GFO/IDH/MocA-like oxidoreductase" evidence="2">
    <location>
        <begin position="135"/>
        <end position="261"/>
    </location>
</feature>
<organism evidence="3 4">
    <name type="scientific">Komagataeibacter medellinensis</name>
    <dbReference type="NCBI Taxonomy" id="1177712"/>
    <lineage>
        <taxon>Bacteria</taxon>
        <taxon>Pseudomonadati</taxon>
        <taxon>Pseudomonadota</taxon>
        <taxon>Alphaproteobacteria</taxon>
        <taxon>Acetobacterales</taxon>
        <taxon>Acetobacteraceae</taxon>
        <taxon>Komagataeibacter</taxon>
    </lineage>
</organism>
<dbReference type="Gene3D" id="3.40.50.720">
    <property type="entry name" value="NAD(P)-binding Rossmann-like Domain"/>
    <property type="match status" value="1"/>
</dbReference>
<feature type="domain" description="Gfo/Idh/MocA-like oxidoreductase N-terminal" evidence="1">
    <location>
        <begin position="7"/>
        <end position="119"/>
    </location>
</feature>
<dbReference type="InterPro" id="IPR036291">
    <property type="entry name" value="NAD(P)-bd_dom_sf"/>
</dbReference>
<name>A0ABQ6W125_9PROT</name>
<dbReference type="Gene3D" id="3.30.360.10">
    <property type="entry name" value="Dihydrodipicolinate Reductase, domain 2"/>
    <property type="match status" value="1"/>
</dbReference>
<gene>
    <name evidence="3" type="ORF">D3W54_00795</name>
</gene>
<dbReference type="InterPro" id="IPR051317">
    <property type="entry name" value="Gfo/Idh/MocA_oxidoreduct"/>
</dbReference>
<evidence type="ECO:0000259" key="2">
    <source>
        <dbReference type="Pfam" id="PF22725"/>
    </source>
</evidence>
<proteinExistence type="predicted"/>
<dbReference type="InterPro" id="IPR000683">
    <property type="entry name" value="Gfo/Idh/MocA-like_OxRdtase_N"/>
</dbReference>
<comment type="caution">
    <text evidence="3">The sequence shown here is derived from an EMBL/GenBank/DDBJ whole genome shotgun (WGS) entry which is preliminary data.</text>
</comment>
<dbReference type="Pfam" id="PF01408">
    <property type="entry name" value="GFO_IDH_MocA"/>
    <property type="match status" value="1"/>
</dbReference>
<evidence type="ECO:0000313" key="4">
    <source>
        <dbReference type="Proteomes" id="UP000427842"/>
    </source>
</evidence>
<evidence type="ECO:0000313" key="3">
    <source>
        <dbReference type="EMBL" id="KAB8125113.1"/>
    </source>
</evidence>